<feature type="transmembrane region" description="Helical" evidence="6">
    <location>
        <begin position="165"/>
        <end position="189"/>
    </location>
</feature>
<comment type="subcellular location">
    <subcellularLocation>
        <location evidence="1">Membrane</location>
        <topology evidence="1">Multi-pass membrane protein</topology>
    </subcellularLocation>
</comment>
<name>R8BA32_PHAM7</name>
<keyword evidence="8" id="KW-1185">Reference proteome</keyword>
<accession>R8BA32</accession>
<evidence type="ECO:0000256" key="5">
    <source>
        <dbReference type="ARBA" id="ARBA00023136"/>
    </source>
</evidence>
<dbReference type="GO" id="GO:0033229">
    <property type="term" value="F:cysteine transmembrane transporter activity"/>
    <property type="evidence" value="ECO:0007669"/>
    <property type="project" value="TreeGrafter"/>
</dbReference>
<gene>
    <name evidence="7" type="ORF">UCRPA7_8331</name>
</gene>
<organism evidence="7 8">
    <name type="scientific">Phaeoacremonium minimum (strain UCR-PA7)</name>
    <name type="common">Esca disease fungus</name>
    <name type="synonym">Togninia minima</name>
    <dbReference type="NCBI Taxonomy" id="1286976"/>
    <lineage>
        <taxon>Eukaryota</taxon>
        <taxon>Fungi</taxon>
        <taxon>Dikarya</taxon>
        <taxon>Ascomycota</taxon>
        <taxon>Pezizomycotina</taxon>
        <taxon>Sordariomycetes</taxon>
        <taxon>Sordariomycetidae</taxon>
        <taxon>Togniniales</taxon>
        <taxon>Togniniaceae</taxon>
        <taxon>Phaeoacremonium</taxon>
    </lineage>
</organism>
<dbReference type="KEGG" id="tmn:UCRPA7_8331"/>
<dbReference type="OrthoDB" id="6730379at2759"/>
<feature type="transmembrane region" description="Helical" evidence="6">
    <location>
        <begin position="282"/>
        <end position="299"/>
    </location>
</feature>
<dbReference type="SUPFAM" id="SSF103473">
    <property type="entry name" value="MFS general substrate transporter"/>
    <property type="match status" value="1"/>
</dbReference>
<dbReference type="InterPro" id="IPR036259">
    <property type="entry name" value="MFS_trans_sf"/>
</dbReference>
<evidence type="ECO:0000256" key="4">
    <source>
        <dbReference type="ARBA" id="ARBA00022989"/>
    </source>
</evidence>
<dbReference type="Proteomes" id="UP000014074">
    <property type="component" value="Unassembled WGS sequence"/>
</dbReference>
<reference evidence="8" key="1">
    <citation type="journal article" date="2013" name="Genome Announc.">
        <title>Draft genome sequence of the ascomycete Phaeoacremonium aleophilum strain UCR-PA7, a causal agent of the esca disease complex in grapevines.</title>
        <authorList>
            <person name="Blanco-Ulate B."/>
            <person name="Rolshausen P."/>
            <person name="Cantu D."/>
        </authorList>
    </citation>
    <scope>NUCLEOTIDE SEQUENCE [LARGE SCALE GENOMIC DNA]</scope>
    <source>
        <strain evidence="8">UCR-PA7</strain>
    </source>
</reference>
<dbReference type="AlphaFoldDB" id="R8BA32"/>
<feature type="transmembrane region" description="Helical" evidence="6">
    <location>
        <begin position="250"/>
        <end position="270"/>
    </location>
</feature>
<evidence type="ECO:0000313" key="7">
    <source>
        <dbReference type="EMBL" id="EON96179.1"/>
    </source>
</evidence>
<dbReference type="PANTHER" id="PTHR43791:SF63">
    <property type="entry name" value="HIGH AFFINITY CYSTEINE TRANSPORTER"/>
    <property type="match status" value="1"/>
</dbReference>
<dbReference type="Pfam" id="PF07690">
    <property type="entry name" value="MFS_1"/>
    <property type="match status" value="1"/>
</dbReference>
<feature type="transmembrane region" description="Helical" evidence="6">
    <location>
        <begin position="75"/>
        <end position="98"/>
    </location>
</feature>
<proteinExistence type="predicted"/>
<dbReference type="Gene3D" id="1.20.1250.20">
    <property type="entry name" value="MFS general substrate transporter like domains"/>
    <property type="match status" value="1"/>
</dbReference>
<feature type="transmembrane region" description="Helical" evidence="6">
    <location>
        <begin position="135"/>
        <end position="153"/>
    </location>
</feature>
<evidence type="ECO:0000256" key="6">
    <source>
        <dbReference type="SAM" id="Phobius"/>
    </source>
</evidence>
<keyword evidence="2" id="KW-0813">Transport</keyword>
<evidence type="ECO:0000256" key="1">
    <source>
        <dbReference type="ARBA" id="ARBA00004141"/>
    </source>
</evidence>
<dbReference type="eggNOG" id="KOG2533">
    <property type="taxonomic scope" value="Eukaryota"/>
</dbReference>
<protein>
    <submittedName>
        <fullName evidence="7">Putative allantoate permease protein</fullName>
    </submittedName>
</protein>
<dbReference type="InterPro" id="IPR011701">
    <property type="entry name" value="MFS"/>
</dbReference>
<dbReference type="GeneID" id="19329172"/>
<evidence type="ECO:0000313" key="8">
    <source>
        <dbReference type="Proteomes" id="UP000014074"/>
    </source>
</evidence>
<evidence type="ECO:0000256" key="2">
    <source>
        <dbReference type="ARBA" id="ARBA00022448"/>
    </source>
</evidence>
<dbReference type="PANTHER" id="PTHR43791">
    <property type="entry name" value="PERMEASE-RELATED"/>
    <property type="match status" value="1"/>
</dbReference>
<dbReference type="EMBL" id="KB933355">
    <property type="protein sequence ID" value="EON96179.1"/>
    <property type="molecule type" value="Genomic_DNA"/>
</dbReference>
<dbReference type="RefSeq" id="XP_007919037.1">
    <property type="nucleotide sequence ID" value="XM_007920846.1"/>
</dbReference>
<dbReference type="HOGENOM" id="CLU_924973_0_0_1"/>
<keyword evidence="3 6" id="KW-0812">Transmembrane</keyword>
<keyword evidence="4 6" id="KW-1133">Transmembrane helix</keyword>
<sequence length="301" mass="33842">MVTLKLLRRYFQVALKDNADQDVAHLETMDTVADIEDKNAHSRMDREVAEYAGAERIDIDEATDRRLKKMIDKRILVIMVVTYFMQALDKGTISFVAIMNFNKDNGLIGQQVGVVTQLGTPKSQICKLTKFTIQFPWLTTCIYIAVLICEYPTNLIIQRVPIAKYLSFNIICWGIVLMCHAACHNFAGLVVVRTLLGMFETCCQPTFVVLSAMWYKRHEQAQAVTFWSFAGTIVIMTVENKNQATRIGLLISYYIIFSFWSAQTTALSMISRNVAGQTKKAVVIAANFVAWATAASIGGHQ</sequence>
<evidence type="ECO:0000256" key="3">
    <source>
        <dbReference type="ARBA" id="ARBA00022692"/>
    </source>
</evidence>
<feature type="transmembrane region" description="Helical" evidence="6">
    <location>
        <begin position="221"/>
        <end position="238"/>
    </location>
</feature>
<keyword evidence="5 6" id="KW-0472">Membrane</keyword>
<dbReference type="GO" id="GO:0016020">
    <property type="term" value="C:membrane"/>
    <property type="evidence" value="ECO:0007669"/>
    <property type="project" value="UniProtKB-SubCell"/>
</dbReference>